<feature type="domain" description="FAS1" evidence="2">
    <location>
        <begin position="46"/>
        <end position="184"/>
    </location>
</feature>
<accession>A0A5N0TCF7</accession>
<dbReference type="Proteomes" id="UP000325372">
    <property type="component" value="Unassembled WGS sequence"/>
</dbReference>
<dbReference type="SUPFAM" id="SSF82153">
    <property type="entry name" value="FAS1 domain"/>
    <property type="match status" value="1"/>
</dbReference>
<keyword evidence="1" id="KW-0732">Signal</keyword>
<dbReference type="AlphaFoldDB" id="A0A5N0TCF7"/>
<feature type="chain" id="PRO_5024390939" evidence="1">
    <location>
        <begin position="24"/>
        <end position="194"/>
    </location>
</feature>
<feature type="signal peptide" evidence="1">
    <location>
        <begin position="1"/>
        <end position="23"/>
    </location>
</feature>
<dbReference type="InterPro" id="IPR000782">
    <property type="entry name" value="FAS1_domain"/>
</dbReference>
<dbReference type="RefSeq" id="WP_150864175.1">
    <property type="nucleotide sequence ID" value="NZ_VYXP01000005.1"/>
</dbReference>
<dbReference type="Pfam" id="PF02469">
    <property type="entry name" value="Fasciclin"/>
    <property type="match status" value="1"/>
</dbReference>
<dbReference type="GO" id="GO:0005615">
    <property type="term" value="C:extracellular space"/>
    <property type="evidence" value="ECO:0007669"/>
    <property type="project" value="TreeGrafter"/>
</dbReference>
<dbReference type="PANTHER" id="PTHR10900:SF77">
    <property type="entry name" value="FI19380P1"/>
    <property type="match status" value="1"/>
</dbReference>
<reference evidence="3 4" key="1">
    <citation type="submission" date="2019-09" db="EMBL/GenBank/DDBJ databases">
        <title>Wenzhouxiangella sp. Genome sequencing and assembly.</title>
        <authorList>
            <person name="Zhang R."/>
        </authorList>
    </citation>
    <scope>NUCLEOTIDE SEQUENCE [LARGE SCALE GENOMIC DNA]</scope>
    <source>
        <strain evidence="3 4">W260</strain>
    </source>
</reference>
<organism evidence="3 4">
    <name type="scientific">Marinihelvus fidelis</name>
    <dbReference type="NCBI Taxonomy" id="2613842"/>
    <lineage>
        <taxon>Bacteria</taxon>
        <taxon>Pseudomonadati</taxon>
        <taxon>Pseudomonadota</taxon>
        <taxon>Gammaproteobacteria</taxon>
        <taxon>Chromatiales</taxon>
        <taxon>Wenzhouxiangellaceae</taxon>
        <taxon>Marinihelvus</taxon>
    </lineage>
</organism>
<evidence type="ECO:0000313" key="4">
    <source>
        <dbReference type="Proteomes" id="UP000325372"/>
    </source>
</evidence>
<dbReference type="SMART" id="SM00554">
    <property type="entry name" value="FAS1"/>
    <property type="match status" value="1"/>
</dbReference>
<dbReference type="InterPro" id="IPR036378">
    <property type="entry name" value="FAS1_dom_sf"/>
</dbReference>
<dbReference type="InterPro" id="IPR050904">
    <property type="entry name" value="Adhesion/Biosynth-related"/>
</dbReference>
<proteinExistence type="predicted"/>
<dbReference type="PANTHER" id="PTHR10900">
    <property type="entry name" value="PERIOSTIN-RELATED"/>
    <property type="match status" value="1"/>
</dbReference>
<protein>
    <submittedName>
        <fullName evidence="3">Fasciclin domain-containing protein</fullName>
    </submittedName>
</protein>
<gene>
    <name evidence="3" type="ORF">F3N42_09420</name>
</gene>
<sequence>MRIRNAWLALASAFIALPAATFAGPKSDNGKGPPAQDTIVDVAIATRDALNAAGEDAPFTINTIVSVVAGDPALLNALTRRGQRTVFAPTDEAFANLEATLNTLCLSIGDLTTEQVRTVVSYHVLNGRRDSGEVLGSDQLRTINGGFLWQSGGTLTDAVGRDANIIFVDVEADNGIIHVIDEVVLPFVPPSNCA</sequence>
<evidence type="ECO:0000313" key="3">
    <source>
        <dbReference type="EMBL" id="KAA9131526.1"/>
    </source>
</evidence>
<evidence type="ECO:0000259" key="2">
    <source>
        <dbReference type="PROSITE" id="PS50213"/>
    </source>
</evidence>
<keyword evidence="4" id="KW-1185">Reference proteome</keyword>
<comment type="caution">
    <text evidence="3">The sequence shown here is derived from an EMBL/GenBank/DDBJ whole genome shotgun (WGS) entry which is preliminary data.</text>
</comment>
<dbReference type="EMBL" id="VYXP01000005">
    <property type="protein sequence ID" value="KAA9131526.1"/>
    <property type="molecule type" value="Genomic_DNA"/>
</dbReference>
<name>A0A5N0TCF7_9GAMM</name>
<evidence type="ECO:0000256" key="1">
    <source>
        <dbReference type="SAM" id="SignalP"/>
    </source>
</evidence>
<dbReference type="Gene3D" id="2.30.180.10">
    <property type="entry name" value="FAS1 domain"/>
    <property type="match status" value="1"/>
</dbReference>
<dbReference type="PROSITE" id="PS50213">
    <property type="entry name" value="FAS1"/>
    <property type="match status" value="1"/>
</dbReference>